<evidence type="ECO:0000256" key="1">
    <source>
        <dbReference type="SAM" id="Phobius"/>
    </source>
</evidence>
<keyword evidence="3" id="KW-1185">Reference proteome</keyword>
<proteinExistence type="predicted"/>
<sequence length="262" mass="31257">MIIIVLQQVDDNICHKPKAVKNMCRPVSTTFKISSYALSKISSSQFNSTLHSHHHLTTQHGLIEIDWKKISTAVIYFSASRMLPIFFFLSFSFSPSLSFSLFFLNAKKYLYSFWLMIPKNPDNNLNVEKYNCGFVVYGHPFYSETLLLFFLNTYMPSLLLLLLLLSLLIIFKLPFHHHSFILFVCFYFFQIAKLCDERMNESAMDVHIFKHSVFHLEKIVCFTKDFWHFQRMFKFHSNHWRVFISAIYQQYAKHPYSYRHTY</sequence>
<name>A0A0V1LTD5_9BILA</name>
<dbReference type="OrthoDB" id="515401at2759"/>
<comment type="caution">
    <text evidence="2">The sequence shown here is derived from an EMBL/GenBank/DDBJ whole genome shotgun (WGS) entry which is preliminary data.</text>
</comment>
<gene>
    <name evidence="2" type="ORF">T02_2926</name>
</gene>
<dbReference type="AlphaFoldDB" id="A0A0V1LTD5"/>
<keyword evidence="1" id="KW-0812">Transmembrane</keyword>
<dbReference type="EMBL" id="JYDW01000007">
    <property type="protein sequence ID" value="KRZ62692.1"/>
    <property type="molecule type" value="Genomic_DNA"/>
</dbReference>
<organism evidence="2 3">
    <name type="scientific">Trichinella nativa</name>
    <dbReference type="NCBI Taxonomy" id="6335"/>
    <lineage>
        <taxon>Eukaryota</taxon>
        <taxon>Metazoa</taxon>
        <taxon>Ecdysozoa</taxon>
        <taxon>Nematoda</taxon>
        <taxon>Enoplea</taxon>
        <taxon>Dorylaimia</taxon>
        <taxon>Trichinellida</taxon>
        <taxon>Trichinellidae</taxon>
        <taxon>Trichinella</taxon>
    </lineage>
</organism>
<evidence type="ECO:0000313" key="3">
    <source>
        <dbReference type="Proteomes" id="UP000054721"/>
    </source>
</evidence>
<evidence type="ECO:0000313" key="2">
    <source>
        <dbReference type="EMBL" id="KRZ62692.1"/>
    </source>
</evidence>
<accession>A0A0V1LTD5</accession>
<dbReference type="Proteomes" id="UP000054721">
    <property type="component" value="Unassembled WGS sequence"/>
</dbReference>
<feature type="non-terminal residue" evidence="2">
    <location>
        <position position="262"/>
    </location>
</feature>
<reference evidence="2 3" key="1">
    <citation type="submission" date="2015-05" db="EMBL/GenBank/DDBJ databases">
        <title>Evolution of Trichinella species and genotypes.</title>
        <authorList>
            <person name="Korhonen P.K."/>
            <person name="Edoardo P."/>
            <person name="Giuseppe L.R."/>
            <person name="Gasser R.B."/>
        </authorList>
    </citation>
    <scope>NUCLEOTIDE SEQUENCE [LARGE SCALE GENOMIC DNA]</scope>
    <source>
        <strain evidence="2">ISS10</strain>
    </source>
</reference>
<feature type="transmembrane region" description="Helical" evidence="1">
    <location>
        <begin position="177"/>
        <end position="195"/>
    </location>
</feature>
<feature type="transmembrane region" description="Helical" evidence="1">
    <location>
        <begin position="146"/>
        <end position="171"/>
    </location>
</feature>
<protein>
    <submittedName>
        <fullName evidence="2">Uncharacterized protein</fullName>
    </submittedName>
</protein>
<keyword evidence="1" id="KW-1133">Transmembrane helix</keyword>
<keyword evidence="1" id="KW-0472">Membrane</keyword>
<feature type="transmembrane region" description="Helical" evidence="1">
    <location>
        <begin position="85"/>
        <end position="106"/>
    </location>
</feature>